<evidence type="ECO:0000313" key="2">
    <source>
        <dbReference type="EMBL" id="GAA4426817.1"/>
    </source>
</evidence>
<protein>
    <recommendedName>
        <fullName evidence="4">Spermidine synthase</fullName>
    </recommendedName>
</protein>
<dbReference type="PANTHER" id="PTHR43317:SF3">
    <property type="entry name" value="BLR2883 PROTEIN"/>
    <property type="match status" value="1"/>
</dbReference>
<proteinExistence type="predicted"/>
<reference evidence="3" key="1">
    <citation type="journal article" date="2019" name="Int. J. Syst. Evol. Microbiol.">
        <title>The Global Catalogue of Microorganisms (GCM) 10K type strain sequencing project: providing services to taxonomists for standard genome sequencing and annotation.</title>
        <authorList>
            <consortium name="The Broad Institute Genomics Platform"/>
            <consortium name="The Broad Institute Genome Sequencing Center for Infectious Disease"/>
            <person name="Wu L."/>
            <person name="Ma J."/>
        </authorList>
    </citation>
    <scope>NUCLEOTIDE SEQUENCE [LARGE SCALE GENOMIC DNA]</scope>
    <source>
        <strain evidence="3">JCM 17810</strain>
    </source>
</reference>
<dbReference type="EMBL" id="BAABGN010000011">
    <property type="protein sequence ID" value="GAA4426817.1"/>
    <property type="molecule type" value="Genomic_DNA"/>
</dbReference>
<dbReference type="PANTHER" id="PTHR43317">
    <property type="entry name" value="THERMOSPERMINE SYNTHASE ACAULIS5"/>
    <property type="match status" value="1"/>
</dbReference>
<accession>A0ABP8LE35</accession>
<dbReference type="Proteomes" id="UP001500622">
    <property type="component" value="Unassembled WGS sequence"/>
</dbReference>
<gene>
    <name evidence="2" type="ORF">GCM10023169_26050</name>
</gene>
<keyword evidence="1" id="KW-0620">Polyamine biosynthesis</keyword>
<name>A0ABP8LE35_9MICO</name>
<sequence length="222" mass="24595">MGEISLRRRYDLTAQVEVYEVRLGDEYLMSSLFTAAERALATRALATLDRPDLTVLVGGLGLGYTAHAAMDDPRVTELTVIEASEPVLDWHRRELLPETAGLADDPRCRLVHDDFFRLVRDEPLAHFDAILLDIDHTPGHLLHPDHAPFYSAEGLRALSRHLTGGGVFALWSDDPPDAAFQAFLDEVFTETSAELVTFPNPLTGDESSNTVYLARRTPAVTN</sequence>
<comment type="caution">
    <text evidence="2">The sequence shown here is derived from an EMBL/GenBank/DDBJ whole genome shotgun (WGS) entry which is preliminary data.</text>
</comment>
<dbReference type="Gene3D" id="3.40.50.150">
    <property type="entry name" value="Vaccinia Virus protein VP39"/>
    <property type="match status" value="1"/>
</dbReference>
<dbReference type="RefSeq" id="WP_345216691.1">
    <property type="nucleotide sequence ID" value="NZ_BAABGN010000011.1"/>
</dbReference>
<dbReference type="InterPro" id="IPR029063">
    <property type="entry name" value="SAM-dependent_MTases_sf"/>
</dbReference>
<dbReference type="Pfam" id="PF01564">
    <property type="entry name" value="Spermine_synth"/>
    <property type="match status" value="1"/>
</dbReference>
<organism evidence="2 3">
    <name type="scientific">Georgenia halophila</name>
    <dbReference type="NCBI Taxonomy" id="620889"/>
    <lineage>
        <taxon>Bacteria</taxon>
        <taxon>Bacillati</taxon>
        <taxon>Actinomycetota</taxon>
        <taxon>Actinomycetes</taxon>
        <taxon>Micrococcales</taxon>
        <taxon>Bogoriellaceae</taxon>
        <taxon>Georgenia</taxon>
    </lineage>
</organism>
<dbReference type="SUPFAM" id="SSF53335">
    <property type="entry name" value="S-adenosyl-L-methionine-dependent methyltransferases"/>
    <property type="match status" value="1"/>
</dbReference>
<keyword evidence="3" id="KW-1185">Reference proteome</keyword>
<evidence type="ECO:0000313" key="3">
    <source>
        <dbReference type="Proteomes" id="UP001500622"/>
    </source>
</evidence>
<evidence type="ECO:0008006" key="4">
    <source>
        <dbReference type="Google" id="ProtNLM"/>
    </source>
</evidence>
<evidence type="ECO:0000256" key="1">
    <source>
        <dbReference type="ARBA" id="ARBA00023115"/>
    </source>
</evidence>